<dbReference type="SUPFAM" id="SSF53756">
    <property type="entry name" value="UDP-Glycosyltransferase/glycogen phosphorylase"/>
    <property type="match status" value="1"/>
</dbReference>
<dbReference type="Proteomes" id="UP000008555">
    <property type="component" value="Chromosome"/>
</dbReference>
<dbReference type="PANTHER" id="PTHR43174:SF1">
    <property type="entry name" value="UDP-N-ACETYLGLUCOSAMINE 2-EPIMERASE"/>
    <property type="match status" value="1"/>
</dbReference>
<name>A9KFJ6_COXBN</name>
<gene>
    <name evidence="3" type="ordered locus">CBUD_0907</name>
</gene>
<dbReference type="GO" id="GO:0008761">
    <property type="term" value="F:UDP-N-acetylglucosamine 2-epimerase activity"/>
    <property type="evidence" value="ECO:0007669"/>
    <property type="project" value="UniProtKB-EC"/>
</dbReference>
<accession>A9KFJ6</accession>
<dbReference type="HOGENOM" id="CLU_041674_0_1_6"/>
<evidence type="ECO:0000256" key="1">
    <source>
        <dbReference type="RuleBase" id="RU003513"/>
    </source>
</evidence>
<dbReference type="InterPro" id="IPR029767">
    <property type="entry name" value="WecB-like"/>
</dbReference>
<dbReference type="Pfam" id="PF02350">
    <property type="entry name" value="Epimerase_2"/>
    <property type="match status" value="1"/>
</dbReference>
<dbReference type="CDD" id="cd03786">
    <property type="entry name" value="GTB_UDP-GlcNAc_2-Epimerase"/>
    <property type="match status" value="1"/>
</dbReference>
<dbReference type="AlphaFoldDB" id="A9KFJ6"/>
<dbReference type="Gene3D" id="3.40.50.2000">
    <property type="entry name" value="Glycogen Phosphorylase B"/>
    <property type="match status" value="2"/>
</dbReference>
<dbReference type="KEGG" id="cbd:CBUD_0907"/>
<dbReference type="EC" id="5.1.3.14" evidence="3"/>
<organism evidence="3 4">
    <name type="scientific">Coxiella burnetii (strain Dugway 5J108-111)</name>
    <dbReference type="NCBI Taxonomy" id="434922"/>
    <lineage>
        <taxon>Bacteria</taxon>
        <taxon>Pseudomonadati</taxon>
        <taxon>Pseudomonadota</taxon>
        <taxon>Gammaproteobacteria</taxon>
        <taxon>Legionellales</taxon>
        <taxon>Coxiellaceae</taxon>
        <taxon>Coxiella</taxon>
    </lineage>
</organism>
<dbReference type="PANTHER" id="PTHR43174">
    <property type="entry name" value="UDP-N-ACETYLGLUCOSAMINE 2-EPIMERASE"/>
    <property type="match status" value="1"/>
</dbReference>
<comment type="similarity">
    <text evidence="1">Belongs to the UDP-N-acetylglucosamine 2-epimerase family.</text>
</comment>
<sequence length="365" mass="41357">MKKIVSIIGARPQFIKVAALVREIHGKFRHIIIHTGQHYDDNMSDVFFRELSIPYPDYNLEVGAGTHGVQTGMMLLRLEPLLQKLHPDMVITYGDTNSTLAAALCAKKLHFAVTHVEAGLRSFNKKMAEELNRISVDHISDILCAPTVTAVNNLLKEGIPSERIIQTGDIMYDIALFYKKNSDETILNKIGVQKKGYILFTMHRAENTDVNHRLRSIMAAITEIAKDFSVVWPIHPRAKKMLQEADLYKRVSCLVNIIDPVGYKTMLELENSAQMIITDSGGVQKEAYFYNVPCLVLRDSTEWTELIDFKCNTLVPDLTSEKIVRTFQKTLKNDLFNDMSESRPMFYGDGNAAVTIIDSIEKFLE</sequence>
<keyword evidence="1 3" id="KW-0413">Isomerase</keyword>
<feature type="domain" description="UDP-N-acetylglucosamine 2-epimerase" evidence="2">
    <location>
        <begin position="25"/>
        <end position="361"/>
    </location>
</feature>
<dbReference type="EMBL" id="CP000733">
    <property type="protein sequence ID" value="ABS78161.1"/>
    <property type="molecule type" value="Genomic_DNA"/>
</dbReference>
<evidence type="ECO:0000313" key="3">
    <source>
        <dbReference type="EMBL" id="ABS78161.1"/>
    </source>
</evidence>
<reference evidence="3 4" key="1">
    <citation type="journal article" date="2009" name="Infect. Immun.">
        <title>Comparative genomics reveal extensive transposon-mediated genomic plasticity and diversity among potential effector proteins within the genus Coxiella.</title>
        <authorList>
            <person name="Beare P.A."/>
            <person name="Unsworth N."/>
            <person name="Andoh M."/>
            <person name="Voth D.E."/>
            <person name="Omsland A."/>
            <person name="Gilk S.D."/>
            <person name="Williams K.P."/>
            <person name="Sobral B.W."/>
            <person name="Kupko J.J.III."/>
            <person name="Porcella S.F."/>
            <person name="Samuel J.E."/>
            <person name="Heinzen R.A."/>
        </authorList>
    </citation>
    <scope>NUCLEOTIDE SEQUENCE [LARGE SCALE GENOMIC DNA]</scope>
    <source>
        <strain evidence="3 4">Dugway 5J108-111</strain>
    </source>
</reference>
<proteinExistence type="inferred from homology"/>
<dbReference type="NCBIfam" id="TIGR00236">
    <property type="entry name" value="wecB"/>
    <property type="match status" value="1"/>
</dbReference>
<evidence type="ECO:0000313" key="4">
    <source>
        <dbReference type="Proteomes" id="UP000008555"/>
    </source>
</evidence>
<dbReference type="InterPro" id="IPR003331">
    <property type="entry name" value="UDP_GlcNAc_Epimerase_2_dom"/>
</dbReference>
<evidence type="ECO:0000259" key="2">
    <source>
        <dbReference type="Pfam" id="PF02350"/>
    </source>
</evidence>
<dbReference type="RefSeq" id="WP_005772515.1">
    <property type="nucleotide sequence ID" value="NC_009727.1"/>
</dbReference>
<protein>
    <submittedName>
        <fullName evidence="3">UDP-N-acetylglucosamine 2-epimerase</fullName>
        <ecNumber evidence="3">5.1.3.14</ecNumber>
    </submittedName>
</protein>